<reference evidence="4" key="1">
    <citation type="submission" date="2021-03" db="EMBL/GenBank/DDBJ databases">
        <authorList>
            <person name="Tagirdzhanova G."/>
        </authorList>
    </citation>
    <scope>NUCLEOTIDE SEQUENCE</scope>
</reference>
<organism evidence="4 5">
    <name type="scientific">Heterodermia speciosa</name>
    <dbReference type="NCBI Taxonomy" id="116794"/>
    <lineage>
        <taxon>Eukaryota</taxon>
        <taxon>Fungi</taxon>
        <taxon>Dikarya</taxon>
        <taxon>Ascomycota</taxon>
        <taxon>Pezizomycotina</taxon>
        <taxon>Lecanoromycetes</taxon>
        <taxon>OSLEUM clade</taxon>
        <taxon>Lecanoromycetidae</taxon>
        <taxon>Caliciales</taxon>
        <taxon>Physciaceae</taxon>
        <taxon>Heterodermia</taxon>
    </lineage>
</organism>
<feature type="region of interest" description="Disordered" evidence="2">
    <location>
        <begin position="260"/>
        <end position="292"/>
    </location>
</feature>
<feature type="compositionally biased region" description="Polar residues" evidence="2">
    <location>
        <begin position="261"/>
        <end position="280"/>
    </location>
</feature>
<dbReference type="GO" id="GO:0016192">
    <property type="term" value="P:vesicle-mediated transport"/>
    <property type="evidence" value="ECO:0007669"/>
    <property type="project" value="InterPro"/>
</dbReference>
<accession>A0A8H3F7H3</accession>
<dbReference type="InterPro" id="IPR013176">
    <property type="entry name" value="Ccz1"/>
</dbReference>
<dbReference type="OrthoDB" id="240546at2759"/>
<comment type="caution">
    <text evidence="4">The sequence shown here is derived from an EMBL/GenBank/DDBJ whole genome shotgun (WGS) entry which is preliminary data.</text>
</comment>
<dbReference type="GO" id="GO:0035658">
    <property type="term" value="C:Mon1-Ccz1 complex"/>
    <property type="evidence" value="ECO:0007669"/>
    <property type="project" value="InterPro"/>
</dbReference>
<evidence type="ECO:0000313" key="5">
    <source>
        <dbReference type="Proteomes" id="UP000664521"/>
    </source>
</evidence>
<dbReference type="EMBL" id="CAJPDS010000026">
    <property type="protein sequence ID" value="CAF9920786.1"/>
    <property type="molecule type" value="Genomic_DNA"/>
</dbReference>
<evidence type="ECO:0000256" key="1">
    <source>
        <dbReference type="ARBA" id="ARBA00005352"/>
    </source>
</evidence>
<feature type="region of interest" description="Disordered" evidence="2">
    <location>
        <begin position="460"/>
        <end position="486"/>
    </location>
</feature>
<keyword evidence="5" id="KW-1185">Reference proteome</keyword>
<feature type="domain" description="CCZ1/INTU/HSP4 first Longin" evidence="3">
    <location>
        <begin position="16"/>
        <end position="120"/>
    </location>
</feature>
<proteinExistence type="inferred from homology"/>
<feature type="region of interest" description="Disordered" evidence="2">
    <location>
        <begin position="46"/>
        <end position="66"/>
    </location>
</feature>
<name>A0A8H3F7H3_9LECA</name>
<dbReference type="Proteomes" id="UP000664521">
    <property type="component" value="Unassembled WGS sequence"/>
</dbReference>
<dbReference type="InterPro" id="IPR043987">
    <property type="entry name" value="CCZ1/INTU/HSP4_longin_1"/>
</dbReference>
<evidence type="ECO:0000256" key="2">
    <source>
        <dbReference type="SAM" id="MobiDB-lite"/>
    </source>
</evidence>
<evidence type="ECO:0000259" key="3">
    <source>
        <dbReference type="Pfam" id="PF19031"/>
    </source>
</evidence>
<feature type="compositionally biased region" description="Polar residues" evidence="2">
    <location>
        <begin position="472"/>
        <end position="484"/>
    </location>
</feature>
<evidence type="ECO:0000313" key="4">
    <source>
        <dbReference type="EMBL" id="CAF9920786.1"/>
    </source>
</evidence>
<comment type="similarity">
    <text evidence="1">Belongs to the CCZ1 family.</text>
</comment>
<sequence>MSNSANRTGIVPACLSFLAIYNPSLSNSEESLQDQIVYYYTKADGNRTGRKSASNAESEQADQERNEQLRQIGLAQGMVEFAKGFSDGQAVDSIETEKSRIILHELESGWWILVSVALTRITSAPEKPLGEQPQLSTEYSGREVAPPILLLQQVLRAHRTFLLHHGASLIELYIRLSRSKFCSVLKRFWNHFISNWDVLLNGNPALGLFNGLKLAAGGELGVGVGEEEWGSGEREVLEAFIGRTEGLVDMTVSRFGDAPSALTSKSKPAAVASQSSSESPPTCWRADGQHPRPSDGIVFSGIGTIARISIRDISCWAEDLFRYGQNTYGLRDSPSSMRSRKRADVNSGAYVSQRQRHREHERSGIASQMSNQKHAAISTRQNSPDWHGIPRPLVGTSKSTLQIQSTEVSEQAATPSKIRNIPEKNVDISETGTETMMKYLTLGVYGSKWGIPFRRPLENSNISKLRDDERAQSSSPGRDSTNSRSADDEAGYFLIGYRGELDSDVEVEKQDDETDQQHAERISDEDQNSRTMLRTLYVRRQKRKLLEASNSSSETQGMSTVAAVPQEPFMFICLFELQTDSLAIPTFYRSIHHQLGPLQRPLLISTSPDKVSARLWEASLPRSTASTQSSQPIGDLVFDPTKLTIHTTIPNIPELGTSTIESSTEDTAPWPRIEALNVYSQILSTFESTRRRNSGLERTCKTSRGWWVVWMRLPEATEPTNTNLYREAFLIRKASDYIAPKPRKASARFGRDVSAGSSSWGPGKLAEGIGIDTRQYIEGLLTLNR</sequence>
<dbReference type="PANTHER" id="PTHR13056:SF0">
    <property type="entry name" value="VACUOLAR FUSION PROTEIN CCZ1 HOMOLOG-RELATED"/>
    <property type="match status" value="1"/>
</dbReference>
<dbReference type="Pfam" id="PF19031">
    <property type="entry name" value="Intu_longin_1"/>
    <property type="match status" value="1"/>
</dbReference>
<protein>
    <recommendedName>
        <fullName evidence="3">CCZ1/INTU/HSP4 first Longin domain-containing protein</fullName>
    </recommendedName>
</protein>
<feature type="region of interest" description="Disordered" evidence="2">
    <location>
        <begin position="327"/>
        <end position="426"/>
    </location>
</feature>
<feature type="compositionally biased region" description="Polar residues" evidence="2">
    <location>
        <begin position="365"/>
        <end position="384"/>
    </location>
</feature>
<dbReference type="PANTHER" id="PTHR13056">
    <property type="entry name" value="VACUOLAR FUSION PROTEIN CCZ1 HOMOLOG-RELATED"/>
    <property type="match status" value="1"/>
</dbReference>
<feature type="compositionally biased region" description="Basic and acidic residues" evidence="2">
    <location>
        <begin position="515"/>
        <end position="528"/>
    </location>
</feature>
<feature type="compositionally biased region" description="Polar residues" evidence="2">
    <location>
        <begin position="396"/>
        <end position="414"/>
    </location>
</feature>
<gene>
    <name evidence="4" type="ORF">HETSPECPRED_004361</name>
</gene>
<feature type="compositionally biased region" description="Polar residues" evidence="2">
    <location>
        <begin position="327"/>
        <end position="337"/>
    </location>
</feature>
<feature type="region of interest" description="Disordered" evidence="2">
    <location>
        <begin position="506"/>
        <end position="532"/>
    </location>
</feature>
<dbReference type="AlphaFoldDB" id="A0A8H3F7H3"/>